<evidence type="ECO:0000256" key="7">
    <source>
        <dbReference type="PROSITE-ProRule" id="PRU00023"/>
    </source>
</evidence>
<feature type="transmembrane region" description="Helical" evidence="9">
    <location>
        <begin position="890"/>
        <end position="911"/>
    </location>
</feature>
<dbReference type="Pfam" id="PF13962">
    <property type="entry name" value="PGG"/>
    <property type="match status" value="1"/>
</dbReference>
<evidence type="ECO:0000256" key="5">
    <source>
        <dbReference type="ARBA" id="ARBA00023043"/>
    </source>
</evidence>
<keyword evidence="2 9" id="KW-0812">Transmembrane</keyword>
<dbReference type="InterPro" id="IPR002110">
    <property type="entry name" value="Ankyrin_rpt"/>
</dbReference>
<reference evidence="12" key="2">
    <citation type="submission" date="2025-08" db="UniProtKB">
        <authorList>
            <consortium name="RefSeq"/>
        </authorList>
    </citation>
    <scope>IDENTIFICATION</scope>
    <source>
        <tissue evidence="12">Leaf</tissue>
    </source>
</reference>
<dbReference type="SUPFAM" id="SSF48403">
    <property type="entry name" value="Ankyrin repeat"/>
    <property type="match status" value="2"/>
</dbReference>
<dbReference type="Pfam" id="PF12796">
    <property type="entry name" value="Ank_2"/>
    <property type="match status" value="3"/>
</dbReference>
<keyword evidence="5 7" id="KW-0040">ANK repeat</keyword>
<evidence type="ECO:0000259" key="10">
    <source>
        <dbReference type="Pfam" id="PF13962"/>
    </source>
</evidence>
<evidence type="ECO:0000256" key="2">
    <source>
        <dbReference type="ARBA" id="ARBA00022692"/>
    </source>
</evidence>
<feature type="repeat" description="ANK" evidence="7">
    <location>
        <begin position="655"/>
        <end position="675"/>
    </location>
</feature>
<dbReference type="Gene3D" id="1.25.40.20">
    <property type="entry name" value="Ankyrin repeat-containing domain"/>
    <property type="match status" value="3"/>
</dbReference>
<comment type="subcellular location">
    <subcellularLocation>
        <location evidence="1">Membrane</location>
        <topology evidence="1">Multi-pass membrane protein</topology>
    </subcellularLocation>
</comment>
<dbReference type="PROSITE" id="PS50297">
    <property type="entry name" value="ANK_REP_REGION"/>
    <property type="match status" value="4"/>
</dbReference>
<accession>A0A9R0ICR9</accession>
<feature type="transmembrane region" description="Helical" evidence="9">
    <location>
        <begin position="958"/>
        <end position="982"/>
    </location>
</feature>
<dbReference type="InterPro" id="IPR036770">
    <property type="entry name" value="Ankyrin_rpt-contain_sf"/>
</dbReference>
<feature type="repeat" description="ANK" evidence="7">
    <location>
        <begin position="332"/>
        <end position="356"/>
    </location>
</feature>
<dbReference type="SMART" id="SM00248">
    <property type="entry name" value="ANK"/>
    <property type="match status" value="16"/>
</dbReference>
<feature type="repeat" description="ANK" evidence="7">
    <location>
        <begin position="721"/>
        <end position="753"/>
    </location>
</feature>
<feature type="transmembrane region" description="Helical" evidence="9">
    <location>
        <begin position="923"/>
        <end position="946"/>
    </location>
</feature>
<dbReference type="RefSeq" id="XP_021845749.2">
    <property type="nucleotide sequence ID" value="XM_021990057.2"/>
</dbReference>
<dbReference type="Proteomes" id="UP000813463">
    <property type="component" value="Chromosome 1"/>
</dbReference>
<evidence type="ECO:0000256" key="6">
    <source>
        <dbReference type="ARBA" id="ARBA00023136"/>
    </source>
</evidence>
<keyword evidence="11" id="KW-1185">Reference proteome</keyword>
<evidence type="ECO:0000256" key="9">
    <source>
        <dbReference type="SAM" id="Phobius"/>
    </source>
</evidence>
<gene>
    <name evidence="12" type="primary">LOC110785590</name>
</gene>
<evidence type="ECO:0000256" key="3">
    <source>
        <dbReference type="ARBA" id="ARBA00022737"/>
    </source>
</evidence>
<evidence type="ECO:0000313" key="11">
    <source>
        <dbReference type="Proteomes" id="UP000813463"/>
    </source>
</evidence>
<evidence type="ECO:0000256" key="1">
    <source>
        <dbReference type="ARBA" id="ARBA00004141"/>
    </source>
</evidence>
<dbReference type="InterPro" id="IPR026961">
    <property type="entry name" value="PGG_dom"/>
</dbReference>
<feature type="domain" description="PGG" evidence="10">
    <location>
        <begin position="842"/>
        <end position="950"/>
    </location>
</feature>
<protein>
    <submittedName>
        <fullName evidence="12">Protein ACCELERATED CELL DEATH 6 isoform X1</fullName>
    </submittedName>
</protein>
<name>A0A9R0ICR9_SPIOL</name>
<feature type="region of interest" description="Disordered" evidence="8">
    <location>
        <begin position="801"/>
        <end position="839"/>
    </location>
</feature>
<dbReference type="PROSITE" id="PS50088">
    <property type="entry name" value="ANK_REPEAT"/>
    <property type="match status" value="4"/>
</dbReference>
<dbReference type="GO" id="GO:0005886">
    <property type="term" value="C:plasma membrane"/>
    <property type="evidence" value="ECO:0000318"/>
    <property type="project" value="GO_Central"/>
</dbReference>
<dbReference type="PANTHER" id="PTHR24186">
    <property type="entry name" value="PROTEIN PHOSPHATASE 1 REGULATORY SUBUNIT"/>
    <property type="match status" value="1"/>
</dbReference>
<dbReference type="AlphaFoldDB" id="A0A9R0ICR9"/>
<evidence type="ECO:0000256" key="4">
    <source>
        <dbReference type="ARBA" id="ARBA00022989"/>
    </source>
</evidence>
<evidence type="ECO:0000313" key="12">
    <source>
        <dbReference type="RefSeq" id="XP_021845749.2"/>
    </source>
</evidence>
<organism evidence="11 12">
    <name type="scientific">Spinacia oleracea</name>
    <name type="common">Spinach</name>
    <dbReference type="NCBI Taxonomy" id="3562"/>
    <lineage>
        <taxon>Eukaryota</taxon>
        <taxon>Viridiplantae</taxon>
        <taxon>Streptophyta</taxon>
        <taxon>Embryophyta</taxon>
        <taxon>Tracheophyta</taxon>
        <taxon>Spermatophyta</taxon>
        <taxon>Magnoliopsida</taxon>
        <taxon>eudicotyledons</taxon>
        <taxon>Gunneridae</taxon>
        <taxon>Pentapetalae</taxon>
        <taxon>Caryophyllales</taxon>
        <taxon>Chenopodiaceae</taxon>
        <taxon>Chenopodioideae</taxon>
        <taxon>Anserineae</taxon>
        <taxon>Spinacia</taxon>
    </lineage>
</organism>
<sequence length="994" mass="111062">MTSISKDEGGEGYAFINAEMYRYVVTGKVNDFHNTVSSEVNVLKLQCAMDKSNVLHIASRFGQVDLVNYILRKWPALMLQGNFQGDLPIHSALKTGELAAVKALTCWIQKNNKAEQVLGWNNNGGRNTALHIALEYDEERIAQDLVELYPPASYVMNKEGFFPLYLAIKKELTDLVKDMLQRLQPLKYDVLGCLARGQSVLHAAVSAKRTEMLEYLLSYDDDKLIDLTDQEGWTALTYAACRGYLKKVEIFQRKVPHSAFICNKDKSFPIHLAVLGGHISIIDQLASTMFLLNAKGQNILHLATLTADSQLVSHLLKNLPGMDSLINQKDEDGNTPLHLATLAKHVEIVEFIIQDGRVNIRLMNKEGFAAIGLAKKLRIEGLDKNVAQRLTLILERAKSKIKSFPIDDKMYQVLLHGKLSELNQMVLDKGFKLKDLGCPEDGNTILHIAASLDQHQLAGELLQRYGCGILMEQANNKGNLPIHSAAKAGKLQSLEALFLGSNFPLDHVCKRPNMEGNTALHIAVLRNHNELANYLYEKCPQAAYCLNKNEVCPLFLAIINWGENDLVNRMIHGLQGNMQLYNLIRGKSVVHVGISAKKSAILESIIEIAPELVDSFDSEGRNPLSYAAHIGYVKGVKLLLAKFPSIKFKRDKDEDGSFPIHHAAKEGHVKIIKLLHPTICLLTNRGQNILHVAADIGKWRVIAYLLKLQEFKELINTGDDDGNTPLHLAVKGFHLRTVARLMKEKHNINSNAINNELSIARQMFCEDEYPKWKIQRMDSLLRRVDGKRTCLIIETRNDEHGHKSKEKKYNLNKQQEAEASVATNKNNDSSSNNTTEMEMKSKAIKEKASFLLVVATLTISATFSATLHPPGGYNHDTGLPLLSSNRGFKVFLQANSLACFCAITSALLLIVTMFMEHKEHRNFTVNTGGIFLYLGLVGMTVGFSAGLTCVFTDMHWNALMFIGMVTTITMVFVVYPIFYGVALGAMSRYFQKVL</sequence>
<keyword evidence="6 9" id="KW-0472">Membrane</keyword>
<dbReference type="Pfam" id="PF13637">
    <property type="entry name" value="Ank_4"/>
    <property type="match status" value="1"/>
</dbReference>
<proteinExistence type="predicted"/>
<dbReference type="KEGG" id="soe:110785590"/>
<reference evidence="11" key="1">
    <citation type="journal article" date="2021" name="Nat. Commun.">
        <title>Genomic analyses provide insights into spinach domestication and the genetic basis of agronomic traits.</title>
        <authorList>
            <person name="Cai X."/>
            <person name="Sun X."/>
            <person name="Xu C."/>
            <person name="Sun H."/>
            <person name="Wang X."/>
            <person name="Ge C."/>
            <person name="Zhang Z."/>
            <person name="Wang Q."/>
            <person name="Fei Z."/>
            <person name="Jiao C."/>
            <person name="Wang Q."/>
        </authorList>
    </citation>
    <scope>NUCLEOTIDE SEQUENCE [LARGE SCALE GENOMIC DNA]</scope>
    <source>
        <strain evidence="11">cv. Varoflay</strain>
    </source>
</reference>
<keyword evidence="3" id="KW-0677">Repeat</keyword>
<feature type="repeat" description="ANK" evidence="7">
    <location>
        <begin position="515"/>
        <end position="538"/>
    </location>
</feature>
<evidence type="ECO:0000256" key="8">
    <source>
        <dbReference type="SAM" id="MobiDB-lite"/>
    </source>
</evidence>
<feature type="compositionally biased region" description="Low complexity" evidence="8">
    <location>
        <begin position="823"/>
        <end position="835"/>
    </location>
</feature>
<dbReference type="GeneID" id="110785590"/>
<keyword evidence="4 9" id="KW-1133">Transmembrane helix</keyword>
<dbReference type="PANTHER" id="PTHR24186:SF48">
    <property type="entry name" value="ANKYRIN REPEAT-CONTAINING PROTEIN ITN1"/>
    <property type="match status" value="1"/>
</dbReference>